<gene>
    <name evidence="1" type="ORF">RM590_21110</name>
</gene>
<evidence type="ECO:0008006" key="3">
    <source>
        <dbReference type="Google" id="ProtNLM"/>
    </source>
</evidence>
<dbReference type="Proteomes" id="UP001183246">
    <property type="component" value="Unassembled WGS sequence"/>
</dbReference>
<proteinExistence type="predicted"/>
<evidence type="ECO:0000313" key="1">
    <source>
        <dbReference type="EMBL" id="MDT0345084.1"/>
    </source>
</evidence>
<dbReference type="RefSeq" id="WP_311706209.1">
    <property type="nucleotide sequence ID" value="NZ_JAVREL010000012.1"/>
</dbReference>
<accession>A0ABU2MWZ3</accession>
<name>A0ABU2MWZ3_9ACTN</name>
<reference evidence="2" key="1">
    <citation type="submission" date="2023-07" db="EMBL/GenBank/DDBJ databases">
        <title>30 novel species of actinomycetes from the DSMZ collection.</title>
        <authorList>
            <person name="Nouioui I."/>
        </authorList>
    </citation>
    <scope>NUCLEOTIDE SEQUENCE [LARGE SCALE GENOMIC DNA]</scope>
    <source>
        <strain evidence="2">DSM 44938</strain>
    </source>
</reference>
<dbReference type="EMBL" id="JAVREL010000012">
    <property type="protein sequence ID" value="MDT0345084.1"/>
    <property type="molecule type" value="Genomic_DNA"/>
</dbReference>
<sequence length="67" mass="6935">MCKPSRSPTGCDKSAGLGELAAGDGGLERFVREYLSARHRGNPEHAVTVLTVAVAALAAYGCHMCSS</sequence>
<protein>
    <recommendedName>
        <fullName evidence="3">Carboxymuconolactone decarboxylase-like domain-containing protein</fullName>
    </recommendedName>
</protein>
<keyword evidence="2" id="KW-1185">Reference proteome</keyword>
<evidence type="ECO:0000313" key="2">
    <source>
        <dbReference type="Proteomes" id="UP001183246"/>
    </source>
</evidence>
<organism evidence="1 2">
    <name type="scientific">Streptomyces litchfieldiae</name>
    <dbReference type="NCBI Taxonomy" id="3075543"/>
    <lineage>
        <taxon>Bacteria</taxon>
        <taxon>Bacillati</taxon>
        <taxon>Actinomycetota</taxon>
        <taxon>Actinomycetes</taxon>
        <taxon>Kitasatosporales</taxon>
        <taxon>Streptomycetaceae</taxon>
        <taxon>Streptomyces</taxon>
    </lineage>
</organism>
<comment type="caution">
    <text evidence="1">The sequence shown here is derived from an EMBL/GenBank/DDBJ whole genome shotgun (WGS) entry which is preliminary data.</text>
</comment>